<evidence type="ECO:0000313" key="12">
    <source>
        <dbReference type="Proteomes" id="UP000823865"/>
    </source>
</evidence>
<protein>
    <recommendedName>
        <fullName evidence="3 7">Nuclease SbcCD subunit D</fullName>
    </recommendedName>
</protein>
<sequence>MKIIHTSDWHLGHSLYNYDRSEEQQAFLDQLHDIVACEQPDVLLVCGDIYHTTTPSSATQKMYTDGLLAIHKASPDTRIIITAGNHDSCAKLEIDRSLWQHFNVTVIGSIARNADRSTDWEQHILEITDHSGTAIGYIGAVPHVYPHNFPSQNGTLNREERQPAFFHELSARIEQRNKKRLPVILTAHLAVTGTDDTEEEMKVIGGMDTVTVNELGYGYDYLALGHIHYPHIVQKDYPTAAYCGSPLAVDFDEDYPHTITVVNIQQHGELPQLKTIEIRNPRPLTTFPQKASGLDEAIKALEQWPEEKKDYIRVNIKAEKGITPDIVERITRLLQGKQCRFCYVKIQKEESDRERKRNELSIEELKQKSPVEIAQMYYEEKEGETMEQELTQLMLQAWQETTRDQEEQENASEPDKL</sequence>
<dbReference type="AlphaFoldDB" id="A0A9E2P073"/>
<dbReference type="InterPro" id="IPR050535">
    <property type="entry name" value="DNA_Repair-Maintenance_Comp"/>
</dbReference>
<dbReference type="PANTHER" id="PTHR30337:SF0">
    <property type="entry name" value="NUCLEASE SBCCD SUBUNIT D"/>
    <property type="match status" value="1"/>
</dbReference>
<feature type="region of interest" description="Disordered" evidence="8">
    <location>
        <begin position="398"/>
        <end position="417"/>
    </location>
</feature>
<dbReference type="SUPFAM" id="SSF56300">
    <property type="entry name" value="Metallo-dependent phosphatases"/>
    <property type="match status" value="1"/>
</dbReference>
<dbReference type="CDD" id="cd00840">
    <property type="entry name" value="MPP_Mre11_N"/>
    <property type="match status" value="1"/>
</dbReference>
<evidence type="ECO:0000259" key="10">
    <source>
        <dbReference type="Pfam" id="PF12320"/>
    </source>
</evidence>
<keyword evidence="5 7" id="KW-0378">Hydrolase</keyword>
<dbReference type="Proteomes" id="UP000823865">
    <property type="component" value="Unassembled WGS sequence"/>
</dbReference>
<dbReference type="Pfam" id="PF00149">
    <property type="entry name" value="Metallophos"/>
    <property type="match status" value="1"/>
</dbReference>
<keyword evidence="6 7" id="KW-0269">Exonuclease</keyword>
<feature type="compositionally biased region" description="Acidic residues" evidence="8">
    <location>
        <begin position="406"/>
        <end position="417"/>
    </location>
</feature>
<keyword evidence="7" id="KW-0233">DNA recombination</keyword>
<evidence type="ECO:0000256" key="4">
    <source>
        <dbReference type="ARBA" id="ARBA00022722"/>
    </source>
</evidence>
<dbReference type="GO" id="GO:0006260">
    <property type="term" value="P:DNA replication"/>
    <property type="evidence" value="ECO:0007669"/>
    <property type="project" value="UniProtKB-KW"/>
</dbReference>
<comment type="caution">
    <text evidence="11">The sequence shown here is derived from an EMBL/GenBank/DDBJ whole genome shotgun (WGS) entry which is preliminary data.</text>
</comment>
<evidence type="ECO:0000256" key="8">
    <source>
        <dbReference type="SAM" id="MobiDB-lite"/>
    </source>
</evidence>
<comment type="function">
    <text evidence="7">SbcCD cleaves DNA hairpin structures. These structures can inhibit DNA replication and are intermediates in certain DNA recombination reactions. The complex acts as a 3'-&gt;5' double strand exonuclease that can open hairpins. It also has a 5' single-strand endonuclease activity.</text>
</comment>
<reference evidence="11" key="2">
    <citation type="submission" date="2021-04" db="EMBL/GenBank/DDBJ databases">
        <authorList>
            <person name="Gilroy R."/>
        </authorList>
    </citation>
    <scope>NUCLEOTIDE SEQUENCE</scope>
    <source>
        <strain evidence="11">G3-2149</strain>
    </source>
</reference>
<dbReference type="InterPro" id="IPR004593">
    <property type="entry name" value="SbcD"/>
</dbReference>
<evidence type="ECO:0000313" key="11">
    <source>
        <dbReference type="EMBL" id="MBU3852633.1"/>
    </source>
</evidence>
<evidence type="ECO:0000256" key="6">
    <source>
        <dbReference type="ARBA" id="ARBA00022839"/>
    </source>
</evidence>
<proteinExistence type="inferred from homology"/>
<dbReference type="NCBIfam" id="TIGR00619">
    <property type="entry name" value="sbcd"/>
    <property type="match status" value="1"/>
</dbReference>
<keyword evidence="7" id="KW-0255">Endonuclease</keyword>
<dbReference type="Pfam" id="PF12320">
    <property type="entry name" value="SbcD_C"/>
    <property type="match status" value="1"/>
</dbReference>
<evidence type="ECO:0000256" key="1">
    <source>
        <dbReference type="ARBA" id="ARBA00010555"/>
    </source>
</evidence>
<dbReference type="GO" id="GO:0006310">
    <property type="term" value="P:DNA recombination"/>
    <property type="evidence" value="ECO:0007669"/>
    <property type="project" value="UniProtKB-KW"/>
</dbReference>
<evidence type="ECO:0000259" key="9">
    <source>
        <dbReference type="Pfam" id="PF00149"/>
    </source>
</evidence>
<dbReference type="PANTHER" id="PTHR30337">
    <property type="entry name" value="COMPONENT OF ATP-DEPENDENT DSDNA EXONUCLEASE"/>
    <property type="match status" value="1"/>
</dbReference>
<dbReference type="InterPro" id="IPR041796">
    <property type="entry name" value="Mre11_N"/>
</dbReference>
<name>A0A9E2P073_9BACT</name>
<feature type="domain" description="Nuclease SbcCD subunit D C-terminal" evidence="10">
    <location>
        <begin position="281"/>
        <end position="381"/>
    </location>
</feature>
<dbReference type="InterPro" id="IPR026843">
    <property type="entry name" value="SbcD_C"/>
</dbReference>
<comment type="subunit">
    <text evidence="2 7">Heterodimer of SbcC and SbcD.</text>
</comment>
<comment type="similarity">
    <text evidence="1 7">Belongs to the SbcD family.</text>
</comment>
<dbReference type="InterPro" id="IPR004843">
    <property type="entry name" value="Calcineurin-like_PHP"/>
</dbReference>
<dbReference type="Gene3D" id="3.60.21.10">
    <property type="match status" value="1"/>
</dbReference>
<keyword evidence="7" id="KW-0235">DNA replication</keyword>
<evidence type="ECO:0000256" key="3">
    <source>
        <dbReference type="ARBA" id="ARBA00013365"/>
    </source>
</evidence>
<gene>
    <name evidence="7" type="primary">sbcD</name>
    <name evidence="11" type="ORF">H9789_02160</name>
</gene>
<feature type="domain" description="Calcineurin-like phosphoesterase" evidence="9">
    <location>
        <begin position="1"/>
        <end position="230"/>
    </location>
</feature>
<organism evidence="11 12">
    <name type="scientific">Candidatus Paraprevotella stercoravium</name>
    <dbReference type="NCBI Taxonomy" id="2838725"/>
    <lineage>
        <taxon>Bacteria</taxon>
        <taxon>Pseudomonadati</taxon>
        <taxon>Bacteroidota</taxon>
        <taxon>Bacteroidia</taxon>
        <taxon>Bacteroidales</taxon>
        <taxon>Prevotellaceae</taxon>
        <taxon>Paraprevotella</taxon>
    </lineage>
</organism>
<reference evidence="11" key="1">
    <citation type="journal article" date="2021" name="PeerJ">
        <title>Extensive microbial diversity within the chicken gut microbiome revealed by metagenomics and culture.</title>
        <authorList>
            <person name="Gilroy R."/>
            <person name="Ravi A."/>
            <person name="Getino M."/>
            <person name="Pursley I."/>
            <person name="Horton D.L."/>
            <person name="Alikhan N.F."/>
            <person name="Baker D."/>
            <person name="Gharbi K."/>
            <person name="Hall N."/>
            <person name="Watson M."/>
            <person name="Adriaenssens E.M."/>
            <person name="Foster-Nyarko E."/>
            <person name="Jarju S."/>
            <person name="Secka A."/>
            <person name="Antonio M."/>
            <person name="Oren A."/>
            <person name="Chaudhuri R.R."/>
            <person name="La Ragione R."/>
            <person name="Hildebrand F."/>
            <person name="Pallen M.J."/>
        </authorList>
    </citation>
    <scope>NUCLEOTIDE SEQUENCE</scope>
    <source>
        <strain evidence="11">G3-2149</strain>
    </source>
</reference>
<accession>A0A9E2P073</accession>
<evidence type="ECO:0000256" key="2">
    <source>
        <dbReference type="ARBA" id="ARBA00011322"/>
    </source>
</evidence>
<evidence type="ECO:0000256" key="7">
    <source>
        <dbReference type="RuleBase" id="RU363069"/>
    </source>
</evidence>
<keyword evidence="4 7" id="KW-0540">Nuclease</keyword>
<dbReference type="GO" id="GO:0008408">
    <property type="term" value="F:3'-5' exonuclease activity"/>
    <property type="evidence" value="ECO:0007669"/>
    <property type="project" value="InterPro"/>
</dbReference>
<dbReference type="GO" id="GO:0004519">
    <property type="term" value="F:endonuclease activity"/>
    <property type="evidence" value="ECO:0007669"/>
    <property type="project" value="UniProtKB-KW"/>
</dbReference>
<evidence type="ECO:0000256" key="5">
    <source>
        <dbReference type="ARBA" id="ARBA00022801"/>
    </source>
</evidence>
<dbReference type="InterPro" id="IPR029052">
    <property type="entry name" value="Metallo-depent_PP-like"/>
</dbReference>
<dbReference type="EMBL" id="JAHLFU010000037">
    <property type="protein sequence ID" value="MBU3852633.1"/>
    <property type="molecule type" value="Genomic_DNA"/>
</dbReference>